<comment type="caution">
    <text evidence="2">The sequence shown here is derived from an EMBL/GenBank/DDBJ whole genome shotgun (WGS) entry which is preliminary data.</text>
</comment>
<evidence type="ECO:0000259" key="1">
    <source>
        <dbReference type="PROSITE" id="PS50222"/>
    </source>
</evidence>
<evidence type="ECO:0000313" key="3">
    <source>
        <dbReference type="Proteomes" id="UP001196980"/>
    </source>
</evidence>
<feature type="domain" description="EF-hand" evidence="1">
    <location>
        <begin position="145"/>
        <end position="169"/>
    </location>
</feature>
<proteinExistence type="predicted"/>
<gene>
    <name evidence="2" type="ORF">HWQ67_19125</name>
</gene>
<accession>A0ABS6S4B6</accession>
<reference evidence="2 3" key="1">
    <citation type="journal article" date="2020" name="J Geophys Res Biogeosci">
        <title>Magnetotaxis as an Adaptation to Enable Bacterial Shuttling of Microbial Sulfur and Sulfur Cycling Across Aquatic Oxic#Anoxic Interfaces.</title>
        <authorList>
            <person name="Li J."/>
            <person name="Liu P."/>
            <person name="Wang J."/>
            <person name="Roberts A.P."/>
            <person name="Pan Y."/>
        </authorList>
    </citation>
    <scope>NUCLEOTIDE SEQUENCE [LARGE SCALE GENOMIC DNA]</scope>
    <source>
        <strain evidence="2 3">MYR-1_YQ</strain>
    </source>
</reference>
<dbReference type="Pfam" id="PF14326">
    <property type="entry name" value="DUF4384"/>
    <property type="match status" value="1"/>
</dbReference>
<dbReference type="InterPro" id="IPR025493">
    <property type="entry name" value="DUF4384"/>
</dbReference>
<feature type="non-terminal residue" evidence="2">
    <location>
        <position position="1"/>
    </location>
</feature>
<dbReference type="Proteomes" id="UP001196980">
    <property type="component" value="Unassembled WGS sequence"/>
</dbReference>
<sequence length="395" mass="42825">EISLPIGTTTGAIVPYDVAADSMNAEKIIASLIVGRTDLRPVIGELDKDRKLFVVFDSCFSGNAVRTVKNPKGIKKNTAIPGFTDTPSPPWSGSKDTGYPYRNTIYISASEDNTTARDLDDGSGTFDNKAHGALTNAIVKGLQGKADTNNDGVVTYEELHKYAKADTNDYAQTPQLLHPKDMAVNTPVFGKRGAAATAQGTVNRPSRQGIVSSKGALKVKLEFKGGDSQSSNLDSSLESLKGVKMVRNEKDYDLLITNDKGPYTLYISSGDKLYEAASAEDVVKRVERYVKVRELVTLSHQGQKFNVFLKIGGTKDKIVFRKGEVLDFTIKSEEDAYVVLLNVDAEGFVTVLVPQTGNELSSAQVSKGKSLEFKELGKIAPPFGSEFMKVFAFRG</sequence>
<keyword evidence="3" id="KW-1185">Reference proteome</keyword>
<dbReference type="PROSITE" id="PS00018">
    <property type="entry name" value="EF_HAND_1"/>
    <property type="match status" value="1"/>
</dbReference>
<dbReference type="PROSITE" id="PS50222">
    <property type="entry name" value="EF_HAND_2"/>
    <property type="match status" value="1"/>
</dbReference>
<feature type="non-terminal residue" evidence="2">
    <location>
        <position position="395"/>
    </location>
</feature>
<dbReference type="InterPro" id="IPR018247">
    <property type="entry name" value="EF_Hand_1_Ca_BS"/>
</dbReference>
<dbReference type="InterPro" id="IPR002048">
    <property type="entry name" value="EF_hand_dom"/>
</dbReference>
<dbReference type="RefSeq" id="WP_218254298.1">
    <property type="nucleotide sequence ID" value="NZ_JABXWD010000737.1"/>
</dbReference>
<organism evidence="2 3">
    <name type="scientific">Candidatus Magnetobacterium casense</name>
    <dbReference type="NCBI Taxonomy" id="1455061"/>
    <lineage>
        <taxon>Bacteria</taxon>
        <taxon>Pseudomonadati</taxon>
        <taxon>Nitrospirota</taxon>
        <taxon>Thermodesulfovibrionia</taxon>
        <taxon>Thermodesulfovibrionales</taxon>
        <taxon>Candidatus Magnetobacteriaceae</taxon>
        <taxon>Candidatus Magnetobacterium</taxon>
    </lineage>
</organism>
<name>A0ABS6S4B6_9BACT</name>
<protein>
    <submittedName>
        <fullName evidence="2">DUF4384 domain-containing protein</fullName>
    </submittedName>
</protein>
<dbReference type="EMBL" id="JABXWD010000737">
    <property type="protein sequence ID" value="MBV6343685.1"/>
    <property type="molecule type" value="Genomic_DNA"/>
</dbReference>
<evidence type="ECO:0000313" key="2">
    <source>
        <dbReference type="EMBL" id="MBV6343685.1"/>
    </source>
</evidence>